<keyword evidence="3 6" id="KW-0812">Transmembrane</keyword>
<keyword evidence="5 6" id="KW-0472">Membrane</keyword>
<feature type="transmembrane region" description="Helical" evidence="6">
    <location>
        <begin position="515"/>
        <end position="538"/>
    </location>
</feature>
<proteinExistence type="predicted"/>
<comment type="caution">
    <text evidence="7">The sequence shown here is derived from an EMBL/GenBank/DDBJ whole genome shotgun (WGS) entry which is preliminary data.</text>
</comment>
<name>A0A8T1WVU2_9STRA</name>
<evidence type="ECO:0000256" key="3">
    <source>
        <dbReference type="ARBA" id="ARBA00022692"/>
    </source>
</evidence>
<keyword evidence="2" id="KW-0813">Transport</keyword>
<keyword evidence="4 6" id="KW-1133">Transmembrane helix</keyword>
<keyword evidence="8" id="KW-1185">Reference proteome</keyword>
<accession>A0A8T1WVU2</accession>
<evidence type="ECO:0000256" key="2">
    <source>
        <dbReference type="ARBA" id="ARBA00022448"/>
    </source>
</evidence>
<dbReference type="GO" id="GO:0016020">
    <property type="term" value="C:membrane"/>
    <property type="evidence" value="ECO:0007669"/>
    <property type="project" value="UniProtKB-SubCell"/>
</dbReference>
<dbReference type="PANTHER" id="PTHR31585">
    <property type="entry name" value="FOLATE-BIOPTERIN TRANSPORTER 1, CHLOROPLASTIC"/>
    <property type="match status" value="1"/>
</dbReference>
<dbReference type="Proteomes" id="UP000693981">
    <property type="component" value="Unassembled WGS sequence"/>
</dbReference>
<gene>
    <name evidence="7" type="ORF">PHYBOEH_002451</name>
</gene>
<reference evidence="7" key="1">
    <citation type="submission" date="2021-02" db="EMBL/GenBank/DDBJ databases">
        <authorList>
            <person name="Palmer J.M."/>
        </authorList>
    </citation>
    <scope>NUCLEOTIDE SEQUENCE</scope>
    <source>
        <strain evidence="7">SCRP23</strain>
    </source>
</reference>
<evidence type="ECO:0000256" key="1">
    <source>
        <dbReference type="ARBA" id="ARBA00004141"/>
    </source>
</evidence>
<dbReference type="PANTHER" id="PTHR31585:SF5">
    <property type="entry name" value="RNA-BINDING S4 DOMAIN-CONTAINING PROTEIN"/>
    <property type="match status" value="1"/>
</dbReference>
<organism evidence="7 8">
    <name type="scientific">Phytophthora boehmeriae</name>
    <dbReference type="NCBI Taxonomy" id="109152"/>
    <lineage>
        <taxon>Eukaryota</taxon>
        <taxon>Sar</taxon>
        <taxon>Stramenopiles</taxon>
        <taxon>Oomycota</taxon>
        <taxon>Peronosporomycetes</taxon>
        <taxon>Peronosporales</taxon>
        <taxon>Peronosporaceae</taxon>
        <taxon>Phytophthora</taxon>
    </lineage>
</organism>
<evidence type="ECO:0008006" key="9">
    <source>
        <dbReference type="Google" id="ProtNLM"/>
    </source>
</evidence>
<feature type="transmembrane region" description="Helical" evidence="6">
    <location>
        <begin position="53"/>
        <end position="74"/>
    </location>
</feature>
<feature type="transmembrane region" description="Helical" evidence="6">
    <location>
        <begin position="475"/>
        <end position="494"/>
    </location>
</feature>
<dbReference type="EMBL" id="JAGDFL010000161">
    <property type="protein sequence ID" value="KAG7396348.1"/>
    <property type="molecule type" value="Genomic_DNA"/>
</dbReference>
<feature type="transmembrane region" description="Helical" evidence="6">
    <location>
        <begin position="219"/>
        <end position="237"/>
    </location>
</feature>
<evidence type="ECO:0000256" key="4">
    <source>
        <dbReference type="ARBA" id="ARBA00022989"/>
    </source>
</evidence>
<feature type="transmembrane region" description="Helical" evidence="6">
    <location>
        <begin position="176"/>
        <end position="198"/>
    </location>
</feature>
<evidence type="ECO:0000256" key="5">
    <source>
        <dbReference type="ARBA" id="ARBA00023136"/>
    </source>
</evidence>
<sequence length="554" mass="60945">MQAAENQVKQGPYAEIRSPNVENDALGGQYENGAIRAPRGSVSVYSWQNLGMAAHMAGVGMVYSTISGVVYAVLNNYLHMSATLVATAVALVQFPRSLRLFTGMLTDTVPIFGYRRRPYMVFGWGLACVSCLLMAILPLGDPYYGDQALAKIDPSELTPEQLALIDLDAPDRGIKMIILMMLANFGTVVAYSGFNGALIDISQQEPESFRGRAMGDGMVVFYCFSVISSFFTGLGLNSADYGGTFSWSIGFNAIMGICAGMAFLVVPFSWFCIQEGKVTSGPSKSVFVFLYELLQVRIIYRYVAFRFFYNVLALFSVTASSAIQSQWAGVEPLNNGIATMLAAFLTMIGTFVTKKYGLGWNWRHIIIVAQVLVVSIDVIPTMFTIWDVFRSQWFWLGVPLLEKLPYAATDFVGALFMLEVESHGFEATLFGLAVTSQRVGTPFATVLTKSVDAYLDIERDYIQQDDHHVRSQVTYAYVIAYAVNLLAIVFVVLLPRQKEELHRMQQEGAKSKAAGIATLCVLIFALAWSLMTNILSLFDSTKCLRIAGGTGCSM</sequence>
<protein>
    <recommendedName>
        <fullName evidence="9">Transmembrane protein</fullName>
    </recommendedName>
</protein>
<evidence type="ECO:0000313" key="8">
    <source>
        <dbReference type="Proteomes" id="UP000693981"/>
    </source>
</evidence>
<feature type="transmembrane region" description="Helical" evidence="6">
    <location>
        <begin position="249"/>
        <end position="273"/>
    </location>
</feature>
<feature type="transmembrane region" description="Helical" evidence="6">
    <location>
        <begin position="119"/>
        <end position="139"/>
    </location>
</feature>
<feature type="transmembrane region" description="Helical" evidence="6">
    <location>
        <begin position="333"/>
        <end position="353"/>
    </location>
</feature>
<feature type="transmembrane region" description="Helical" evidence="6">
    <location>
        <begin position="307"/>
        <end position="327"/>
    </location>
</feature>
<evidence type="ECO:0000313" key="7">
    <source>
        <dbReference type="EMBL" id="KAG7396348.1"/>
    </source>
</evidence>
<dbReference type="InterPro" id="IPR039309">
    <property type="entry name" value="BT1"/>
</dbReference>
<dbReference type="AlphaFoldDB" id="A0A8T1WVU2"/>
<comment type="subcellular location">
    <subcellularLocation>
        <location evidence="1">Membrane</location>
        <topology evidence="1">Multi-pass membrane protein</topology>
    </subcellularLocation>
</comment>
<dbReference type="Pfam" id="PF03092">
    <property type="entry name" value="BT1"/>
    <property type="match status" value="1"/>
</dbReference>
<feature type="transmembrane region" description="Helical" evidence="6">
    <location>
        <begin position="365"/>
        <end position="386"/>
    </location>
</feature>
<evidence type="ECO:0000256" key="6">
    <source>
        <dbReference type="SAM" id="Phobius"/>
    </source>
</evidence>
<dbReference type="OrthoDB" id="91507at2759"/>